<evidence type="ECO:0000256" key="3">
    <source>
        <dbReference type="ARBA" id="ARBA00019618"/>
    </source>
</evidence>
<dbReference type="PANTHER" id="PTHR48249">
    <property type="entry name" value="MEDIATOR OF RNA POLYMERASE II TRANSCRIPTION SUBUNIT 13"/>
    <property type="match status" value="1"/>
</dbReference>
<dbReference type="PANTHER" id="PTHR48249:SF3">
    <property type="entry name" value="MEDIATOR OF RNA POLYMERASE II TRANSCRIPTION SUBUNIT 13"/>
    <property type="match status" value="1"/>
</dbReference>
<keyword evidence="5" id="KW-0805">Transcription regulation</keyword>
<evidence type="ECO:0000256" key="6">
    <source>
        <dbReference type="ARBA" id="ARBA00023163"/>
    </source>
</evidence>
<protein>
    <recommendedName>
        <fullName evidence="3">Mediator of RNA polymerase II transcription subunit 13</fullName>
    </recommendedName>
</protein>
<organism evidence="10">
    <name type="scientific">Tetraselmis sp. GSL018</name>
    <dbReference type="NCBI Taxonomy" id="582737"/>
    <lineage>
        <taxon>Eukaryota</taxon>
        <taxon>Viridiplantae</taxon>
        <taxon>Chlorophyta</taxon>
        <taxon>core chlorophytes</taxon>
        <taxon>Chlorodendrophyceae</taxon>
        <taxon>Chlorodendrales</taxon>
        <taxon>Chlorodendraceae</taxon>
        <taxon>Tetraselmis</taxon>
    </lineage>
</organism>
<dbReference type="GO" id="GO:0003713">
    <property type="term" value="F:transcription coactivator activity"/>
    <property type="evidence" value="ECO:0007669"/>
    <property type="project" value="TreeGrafter"/>
</dbReference>
<evidence type="ECO:0000256" key="2">
    <source>
        <dbReference type="ARBA" id="ARBA00009354"/>
    </source>
</evidence>
<dbReference type="AlphaFoldDB" id="A0A061SK38"/>
<proteinExistence type="inferred from homology"/>
<evidence type="ECO:0000256" key="4">
    <source>
        <dbReference type="ARBA" id="ARBA00022491"/>
    </source>
</evidence>
<dbReference type="InterPro" id="IPR051139">
    <property type="entry name" value="Mediator_complx_sub13"/>
</dbReference>
<sequence>ARECADACCSAPGGRRRCEGCGRAWAPEASPLPPPGLRVGYQGEWLEAAPAVVHAWDKAPLEPYAGPKSVVYYAVCPEELRAGAEGLLREVSAVYGAMRLGCHLGAPTCTGGAVHTISLGGALPPCATEAIRRHGAPVAAAPCSSRSSQASFLTGLRRSCTRLALSLANGLPALGPGWGGEGLSGHWDSSRPVVVYVVLPRYLDPAQAATPALIEAAANLAPGAASAAGEGRAGRRRVDVTLQVVTPSNLDDLSGGAARALAVAVYQKVRRRPCSVGCQSDNPPPPPTPPVIAYSSSSPPELPAPDPAEPRPAPEEAPAEAAAPNPPRPSAAPQQPQLQRRRQMQATSSLLHEPLFVLATCAGAREERGKGGAAPGETLHCCYAWSGTCRCGGQGRWPEGPLRLPLGRGLLDGQPRRAPRGEAAPGAMPRPAAAREG</sequence>
<comment type="subcellular location">
    <subcellularLocation>
        <location evidence="1">Nucleus</location>
    </subcellularLocation>
</comment>
<feature type="non-terminal residue" evidence="10">
    <location>
        <position position="1"/>
    </location>
</feature>
<dbReference type="EMBL" id="GBEZ01001558">
    <property type="protein sequence ID" value="JAC83424.1"/>
    <property type="molecule type" value="Transcribed_RNA"/>
</dbReference>
<dbReference type="InterPro" id="IPR041285">
    <property type="entry name" value="MID_MedPIWI"/>
</dbReference>
<comment type="similarity">
    <text evidence="2">Belongs to the Mediator complex subunit 13 family.</text>
</comment>
<feature type="region of interest" description="Disordered" evidence="8">
    <location>
        <begin position="406"/>
        <end position="437"/>
    </location>
</feature>
<evidence type="ECO:0000256" key="7">
    <source>
        <dbReference type="ARBA" id="ARBA00023242"/>
    </source>
</evidence>
<keyword evidence="7" id="KW-0539">Nucleus</keyword>
<evidence type="ECO:0000259" key="9">
    <source>
        <dbReference type="Pfam" id="PF18296"/>
    </source>
</evidence>
<feature type="compositionally biased region" description="Low complexity" evidence="8">
    <location>
        <begin position="421"/>
        <end position="437"/>
    </location>
</feature>
<name>A0A061SK38_9CHLO</name>
<evidence type="ECO:0000256" key="5">
    <source>
        <dbReference type="ARBA" id="ARBA00023015"/>
    </source>
</evidence>
<accession>A0A061SK38</accession>
<evidence type="ECO:0000313" key="10">
    <source>
        <dbReference type="EMBL" id="JAC83424.1"/>
    </source>
</evidence>
<keyword evidence="6" id="KW-0804">Transcription</keyword>
<dbReference type="GO" id="GO:0016592">
    <property type="term" value="C:mediator complex"/>
    <property type="evidence" value="ECO:0007669"/>
    <property type="project" value="TreeGrafter"/>
</dbReference>
<feature type="region of interest" description="Disordered" evidence="8">
    <location>
        <begin position="274"/>
        <end position="345"/>
    </location>
</feature>
<reference evidence="10" key="1">
    <citation type="submission" date="2014-05" db="EMBL/GenBank/DDBJ databases">
        <title>The transcriptome of the halophilic microalga Tetraselmis sp. GSL018 isolated from the Great Salt Lake, Utah.</title>
        <authorList>
            <person name="Jinkerson R.E."/>
            <person name="D'Adamo S."/>
            <person name="Posewitz M.C."/>
        </authorList>
    </citation>
    <scope>NUCLEOTIDE SEQUENCE</scope>
    <source>
        <strain evidence="10">GSL018</strain>
    </source>
</reference>
<evidence type="ECO:0000256" key="1">
    <source>
        <dbReference type="ARBA" id="ARBA00004123"/>
    </source>
</evidence>
<gene>
    <name evidence="10" type="primary">MED13</name>
    <name evidence="10" type="ORF">TSPGSL018_3390</name>
</gene>
<dbReference type="Pfam" id="PF18296">
    <property type="entry name" value="MID_MedPIWI"/>
    <property type="match status" value="1"/>
</dbReference>
<keyword evidence="4" id="KW-0678">Repressor</keyword>
<dbReference type="GO" id="GO:0045944">
    <property type="term" value="P:positive regulation of transcription by RNA polymerase II"/>
    <property type="evidence" value="ECO:0007669"/>
    <property type="project" value="TreeGrafter"/>
</dbReference>
<evidence type="ECO:0000256" key="8">
    <source>
        <dbReference type="SAM" id="MobiDB-lite"/>
    </source>
</evidence>
<feature type="domain" description="MID" evidence="9">
    <location>
        <begin position="68"/>
        <end position="271"/>
    </location>
</feature>